<dbReference type="Proteomes" id="UP000236742">
    <property type="component" value="Unassembled WGS sequence"/>
</dbReference>
<protein>
    <submittedName>
        <fullName evidence="2">Uncharacterized protein</fullName>
    </submittedName>
</protein>
<proteinExistence type="predicted"/>
<dbReference type="OrthoDB" id="7870200at2"/>
<reference evidence="2 3" key="1">
    <citation type="submission" date="2016-10" db="EMBL/GenBank/DDBJ databases">
        <authorList>
            <person name="de Groot N.N."/>
        </authorList>
    </citation>
    <scope>NUCLEOTIDE SEQUENCE [LARGE SCALE GENOMIC DNA]</scope>
    <source>
        <strain evidence="2 3">DSM 23413</strain>
    </source>
</reference>
<dbReference type="RefSeq" id="WP_104009086.1">
    <property type="nucleotide sequence ID" value="NZ_FNVD01000020.1"/>
</dbReference>
<dbReference type="EMBL" id="FNVD01000020">
    <property type="protein sequence ID" value="SEG24824.1"/>
    <property type="molecule type" value="Genomic_DNA"/>
</dbReference>
<organism evidence="2 3">
    <name type="scientific">Jhaorihella thermophila</name>
    <dbReference type="NCBI Taxonomy" id="488547"/>
    <lineage>
        <taxon>Bacteria</taxon>
        <taxon>Pseudomonadati</taxon>
        <taxon>Pseudomonadota</taxon>
        <taxon>Alphaproteobacteria</taxon>
        <taxon>Rhodobacterales</taxon>
        <taxon>Paracoccaceae</taxon>
        <taxon>Jhaorihella</taxon>
    </lineage>
</organism>
<keyword evidence="1" id="KW-0472">Membrane</keyword>
<evidence type="ECO:0000313" key="3">
    <source>
        <dbReference type="Proteomes" id="UP000236742"/>
    </source>
</evidence>
<sequence length="314" mass="35001">MGPRKLTRRQHGWLAIASLLLVLVAALVALRLSFQSPPVLFVSVKSNHLEYRVKRPVLARLAIVGGMWIRPEVKCRGVALSRGDRHTFLLSPPPGSKVEYLSLPQHIQVTVTPEQGDKVRLLNTRKRMGCDLDGTVSVLIPVSEVARNQPFPVFGPVTIGSDAARNEPPHHEYLRKLTPELEVETIPVRFIESGKVKMFGRIEWLRQLYPVGDAEFPIPRGSRIEFDAEDVSGSVIRAPDGAVFDIQFTVESSAMRVFRPGKRQQYETFATGLVVRAFSDPILSVIFLVVGLSGFLLTTLSYLHSVWTSRGENT</sequence>
<keyword evidence="3" id="KW-1185">Reference proteome</keyword>
<evidence type="ECO:0000313" key="2">
    <source>
        <dbReference type="EMBL" id="SEG24824.1"/>
    </source>
</evidence>
<gene>
    <name evidence="2" type="ORF">SAMN05421751_12019</name>
</gene>
<name>A0A1H5YLE6_9RHOB</name>
<dbReference type="AlphaFoldDB" id="A0A1H5YLE6"/>
<feature type="transmembrane region" description="Helical" evidence="1">
    <location>
        <begin position="282"/>
        <end position="303"/>
    </location>
</feature>
<keyword evidence="1" id="KW-1133">Transmembrane helix</keyword>
<evidence type="ECO:0000256" key="1">
    <source>
        <dbReference type="SAM" id="Phobius"/>
    </source>
</evidence>
<accession>A0A1H5YLE6</accession>
<keyword evidence="1" id="KW-0812">Transmembrane</keyword>